<feature type="region of interest" description="Disordered" evidence="1">
    <location>
        <begin position="572"/>
        <end position="602"/>
    </location>
</feature>
<comment type="caution">
    <text evidence="3">The sequence shown here is derived from an EMBL/GenBank/DDBJ whole genome shotgun (WGS) entry which is preliminary data.</text>
</comment>
<accession>A0ABQ7LKW2</accession>
<dbReference type="PANTHER" id="PTHR33167">
    <property type="entry name" value="TRANSCRIPTION FACTOR, PUTATIVE (DUF863)-RELATED"/>
    <property type="match status" value="1"/>
</dbReference>
<dbReference type="InterPro" id="IPR008581">
    <property type="entry name" value="DUF863_pln"/>
</dbReference>
<reference evidence="3 4" key="1">
    <citation type="submission" date="2021-03" db="EMBL/GenBank/DDBJ databases">
        <authorList>
            <person name="King G.J."/>
            <person name="Bancroft I."/>
            <person name="Baten A."/>
            <person name="Bloomfield J."/>
            <person name="Borpatragohain P."/>
            <person name="He Z."/>
            <person name="Irish N."/>
            <person name="Irwin J."/>
            <person name="Liu K."/>
            <person name="Mauleon R.P."/>
            <person name="Moore J."/>
            <person name="Morris R."/>
            <person name="Ostergaard L."/>
            <person name="Wang B."/>
            <person name="Wells R."/>
        </authorList>
    </citation>
    <scope>NUCLEOTIDE SEQUENCE [LARGE SCALE GENOMIC DNA]</scope>
    <source>
        <strain evidence="3">R-o-18</strain>
        <tissue evidence="3">Leaf</tissue>
    </source>
</reference>
<evidence type="ECO:0000256" key="1">
    <source>
        <dbReference type="SAM" id="MobiDB-lite"/>
    </source>
</evidence>
<evidence type="ECO:0000313" key="4">
    <source>
        <dbReference type="Proteomes" id="UP000823674"/>
    </source>
</evidence>
<feature type="compositionally biased region" description="Acidic residues" evidence="1">
    <location>
        <begin position="573"/>
        <end position="584"/>
    </location>
</feature>
<organism evidence="3 4">
    <name type="scientific">Brassica rapa subsp. trilocularis</name>
    <dbReference type="NCBI Taxonomy" id="1813537"/>
    <lineage>
        <taxon>Eukaryota</taxon>
        <taxon>Viridiplantae</taxon>
        <taxon>Streptophyta</taxon>
        <taxon>Embryophyta</taxon>
        <taxon>Tracheophyta</taxon>
        <taxon>Spermatophyta</taxon>
        <taxon>Magnoliopsida</taxon>
        <taxon>eudicotyledons</taxon>
        <taxon>Gunneridae</taxon>
        <taxon>Pentapetalae</taxon>
        <taxon>rosids</taxon>
        <taxon>malvids</taxon>
        <taxon>Brassicales</taxon>
        <taxon>Brassicaceae</taxon>
        <taxon>Brassiceae</taxon>
        <taxon>Brassica</taxon>
    </lineage>
</organism>
<keyword evidence="4" id="KW-1185">Reference proteome</keyword>
<evidence type="ECO:0000259" key="2">
    <source>
        <dbReference type="Pfam" id="PF09588"/>
    </source>
</evidence>
<evidence type="ECO:0000313" key="3">
    <source>
        <dbReference type="EMBL" id="KAG5387189.1"/>
    </source>
</evidence>
<dbReference type="InterPro" id="IPR011604">
    <property type="entry name" value="PDDEXK-like_dom_sf"/>
</dbReference>
<proteinExistence type="predicted"/>
<dbReference type="Pfam" id="PF09588">
    <property type="entry name" value="YqaJ"/>
    <property type="match status" value="1"/>
</dbReference>
<feature type="domain" description="YqaJ viral recombinase" evidence="2">
    <location>
        <begin position="851"/>
        <end position="983"/>
    </location>
</feature>
<dbReference type="InterPro" id="IPR019080">
    <property type="entry name" value="YqaJ_viral_recombinase"/>
</dbReference>
<dbReference type="Pfam" id="PF05904">
    <property type="entry name" value="DUF863"/>
    <property type="match status" value="3"/>
</dbReference>
<name>A0ABQ7LKW2_BRACM</name>
<dbReference type="InterPro" id="IPR011335">
    <property type="entry name" value="Restrct_endonuc-II-like"/>
</dbReference>
<dbReference type="EMBL" id="JADBGQ010000008">
    <property type="protein sequence ID" value="KAG5387189.1"/>
    <property type="molecule type" value="Genomic_DNA"/>
</dbReference>
<dbReference type="Gene3D" id="3.90.320.10">
    <property type="match status" value="1"/>
</dbReference>
<dbReference type="PANTHER" id="PTHR33167:SF36">
    <property type="entry name" value="(RAPE) HYPOTHETICAL PROTEIN"/>
    <property type="match status" value="1"/>
</dbReference>
<dbReference type="CDD" id="cd22343">
    <property type="entry name" value="PDDEXK_lambda_exonuclease-like"/>
    <property type="match status" value="1"/>
</dbReference>
<feature type="region of interest" description="Disordered" evidence="1">
    <location>
        <begin position="511"/>
        <end position="532"/>
    </location>
</feature>
<protein>
    <recommendedName>
        <fullName evidence="2">YqaJ viral recombinase domain-containing protein</fullName>
    </recommendedName>
</protein>
<dbReference type="SUPFAM" id="SSF52980">
    <property type="entry name" value="Restriction endonuclease-like"/>
    <property type="match status" value="1"/>
</dbReference>
<gene>
    <name evidence="3" type="primary">A09p076490.1_BraROA</name>
    <name evidence="3" type="ORF">IGI04_038659</name>
</gene>
<feature type="region of interest" description="Disordered" evidence="1">
    <location>
        <begin position="804"/>
        <end position="826"/>
    </location>
</feature>
<sequence>MGTKIHCESLFPGHHHSMRDPNNESNGCRWPLFYADNKASANDQFYNDKDVVRRTMLEHEAVFKAQVMELHRVYRIQRDMMDELKRKQFNKEFEASCSSQATNDDLRKWKMPSFPLGNSVYDRPSMSVVEDNGHSPMKGSYCQGVLEVRPTKMRRKMIDLCLPADEYNEEVVELKDHRVSQLPNGDVKTGYGSSSRTNGLADLNEPFKAQDTNEFAYGHSGSVREHDPGKVWPQHQPLRTSKMIHQVVNADHYSGTHKYATPSKPLESSSQAMQVFVNSSQRGMGLPNSGPPPSKAVLWRERTFIDLEADTDTNTSHEVASHQPQRHLYPPYNTPASALPWNHMHSSWQNPTFGFPQRVVVASEQKQGCLGDRLQFENNVRYNKHNMVYNECSSSSSKSKFCGSGYSYPNGGRSDHRPEVKFVRDLNLNVTLPSNTCVVEVRKDEATLPWLVKTKSGRNSDVADGRWNQKSKDAVETEKININSNIPREECNAERDKVHNVRMMLDINEPCEPEPPPNEDQQMEEQAGTKVSVSNKCDIDLNMSVSEEEDDENCSVPTSSRLSSKRIMIDLETVPESDVEEDDVSGEKPPEESQTLEKPPEFEKTAAETIVAISLACLDRELEVVAPETIILQWFAETVGNLDQKLASVTRNQARSIEEIDYFESMILQLPETTEEEYTPKPLVPEDLVLEETSVVITSQRPRRGNARKGKQRRDFQRDILPGLVSLSKHEVTEDIHMFDGFMRAATGSSWTPAGLARKKTGSRGRPRRVVTIPEPVYYPSVQQHVGNNNGEIEDRSFAGWGKMTRRPRRQRCPSSSTVTTTIGEKEDSAATRRSYSFTEASCMQHWRKNWDPQRKNRLTSSTFAQAIGFWPNRRVQLWLEKIGAIEPFSGNAATCWTKIKELEALNRYHVLTGHDFVFPEFVTLTEDENWLGASPDGDMYGLVSEGSKGMLEVKCPYGEGYPWKKVPWHYVPQAQGLMEIVGRDWLDLYCWTVNGSSWFRIERVMLGVFKAPKTNVVV</sequence>
<dbReference type="Proteomes" id="UP000823674">
    <property type="component" value="Chromosome A09"/>
</dbReference>